<keyword evidence="1" id="KW-0732">Signal</keyword>
<name>A0A858RC15_9BACT</name>
<protein>
    <submittedName>
        <fullName evidence="2">Uncharacterized protein</fullName>
    </submittedName>
</protein>
<evidence type="ECO:0000313" key="3">
    <source>
        <dbReference type="Proteomes" id="UP000501812"/>
    </source>
</evidence>
<evidence type="ECO:0000313" key="2">
    <source>
        <dbReference type="EMBL" id="QJE94225.1"/>
    </source>
</evidence>
<sequence>MKTLTLLLHAAFLCWASIASAALRINEVHANPPGTDVQGTDGYEYIEIISTTGGVESTDTFFLLLLDTDGGNMGRVDGVWNLNGMATGTNGILLLGLNYASTGGGPWAGRIAPGTALGNLAIPPGKDGLIEPNRAWTILLVKGFGGTVGVTDVSADDVNLNAGIRSNLHDAVGLNENLIAGSDDETPFRQIADLSQSTYSPGNVSRIAGNITANAKTAWFGGETTGANSLSVSLDPLKRFGSQINPVATPGAPNIPPVPAEIRINEVAVNPPGSDGNYEFVELLKIGGDATTGLGYHLLVINTDNSSDTTCFTDRSLGVIVEAWDLSAVEFGSNGLALIGEDYDEGLSPWRDHVDPATVLSDIGSSADPDEIKLGTNDIGNQIYIREGGVCTTDRTNNGFTLLLVKDFTGSALQDLDTNNDGTLDATPWSSIVDSVGYAGATPTYAVADLSQPGYQPDNLSRKAGNTTANSAAAFYGGHHSGDNPFHIGFGSGFFGGFRGHATPGRPNLSTAPAPAPLVVNEVNFAPPGNAAEFIELKSTGDRIAAAQGYSMLLVSTASEDRGEVLKTYDLADYSTGPNGLLLMGELFESQANTIFPTGAVRADTAVESGPPGFVGGDLPDQDFALLLVTGFSGSVGMDLDANNDGTIDAGLGFTIADGIAFGPLSHPSITGFPASLAADNISRSGNDPHGWYGGTIAGSNAGSLTYDSSFGPWIGTVTPGQGNHSAAPSSSLVVINEANVNPPGADLNYDYVELLSTGIKEQSLNDLTLIAIDTSAGEDGLGNVGEISRIWALDSLATGRNGLILMGDGYATSPEGGPFASVKSPLTSTGDPVGMNVDMLSSNDGLALLLVRGFSGRLGQDLDTANDGVLDLSPWTEIVDSIVFGDVAFGLPDLSQGSYRPDNLSRGGRFADLVASDSSKWYGGTIAGTSGDSVAFDPSKSFDFTAAVGTGSATPGRLNLGGVLDDEVDNDLDGHANLLELAFATDPDSADRTKFPKNLALEIGGQTYLGLSFSRPKGGSGSALDYTAGNIRYVVEVSDNLGAWVPAGASVLQVSASDDGNGVSETIVVRLADPSSPSGTKRFLRLRAERL</sequence>
<dbReference type="AlphaFoldDB" id="A0A858RC15"/>
<reference evidence="2 3" key="1">
    <citation type="submission" date="2020-04" db="EMBL/GenBank/DDBJ databases">
        <title>Luteolibacter sp. G-1-1-1 isolated from soil.</title>
        <authorList>
            <person name="Dahal R.H."/>
        </authorList>
    </citation>
    <scope>NUCLEOTIDE SEQUENCE [LARGE SCALE GENOMIC DNA]</scope>
    <source>
        <strain evidence="2 3">G-1-1-1</strain>
    </source>
</reference>
<dbReference type="PANTHER" id="PTHR37397">
    <property type="entry name" value="SI:CH211-183D21.1"/>
    <property type="match status" value="1"/>
</dbReference>
<feature type="signal peptide" evidence="1">
    <location>
        <begin position="1"/>
        <end position="21"/>
    </location>
</feature>
<gene>
    <name evidence="2" type="ORF">HHL09_10405</name>
</gene>
<accession>A0A858RC15</accession>
<proteinExistence type="predicted"/>
<dbReference type="KEGG" id="luo:HHL09_10405"/>
<dbReference type="EMBL" id="CP051774">
    <property type="protein sequence ID" value="QJE94225.1"/>
    <property type="molecule type" value="Genomic_DNA"/>
</dbReference>
<feature type="chain" id="PRO_5032779809" evidence="1">
    <location>
        <begin position="22"/>
        <end position="1092"/>
    </location>
</feature>
<organism evidence="2 3">
    <name type="scientific">Luteolibacter luteus</name>
    <dbReference type="NCBI Taxonomy" id="2728835"/>
    <lineage>
        <taxon>Bacteria</taxon>
        <taxon>Pseudomonadati</taxon>
        <taxon>Verrucomicrobiota</taxon>
        <taxon>Verrucomicrobiia</taxon>
        <taxon>Verrucomicrobiales</taxon>
        <taxon>Verrucomicrobiaceae</taxon>
        <taxon>Luteolibacter</taxon>
    </lineage>
</organism>
<dbReference type="RefSeq" id="WP_169452446.1">
    <property type="nucleotide sequence ID" value="NZ_CP051774.1"/>
</dbReference>
<dbReference type="PANTHER" id="PTHR37397:SF1">
    <property type="entry name" value="LTD DOMAIN-CONTAINING PROTEIN"/>
    <property type="match status" value="1"/>
</dbReference>
<keyword evidence="3" id="KW-1185">Reference proteome</keyword>
<evidence type="ECO:0000256" key="1">
    <source>
        <dbReference type="SAM" id="SignalP"/>
    </source>
</evidence>
<dbReference type="Proteomes" id="UP000501812">
    <property type="component" value="Chromosome"/>
</dbReference>